<dbReference type="HAMAP" id="MF_00503">
    <property type="entry name" value="Ribosomal_bL9"/>
    <property type="match status" value="1"/>
</dbReference>
<dbReference type="SUPFAM" id="SSF55653">
    <property type="entry name" value="Ribosomal protein L9 C-domain"/>
    <property type="match status" value="1"/>
</dbReference>
<dbReference type="GO" id="GO:0003735">
    <property type="term" value="F:structural constituent of ribosome"/>
    <property type="evidence" value="ECO:0007669"/>
    <property type="project" value="InterPro"/>
</dbReference>
<dbReference type="Gene3D" id="3.40.5.10">
    <property type="entry name" value="Ribosomal protein L9, N-terminal domain"/>
    <property type="match status" value="1"/>
</dbReference>
<dbReference type="InterPro" id="IPR009027">
    <property type="entry name" value="Ribosomal_bL9/RNase_H1_N"/>
</dbReference>
<dbReference type="SUPFAM" id="SSF55658">
    <property type="entry name" value="L9 N-domain-like"/>
    <property type="match status" value="1"/>
</dbReference>
<evidence type="ECO:0000256" key="4">
    <source>
        <dbReference type="ARBA" id="ARBA00022980"/>
    </source>
</evidence>
<keyword evidence="5 7" id="KW-0687">Ribonucleoprotein</keyword>
<feature type="coiled-coil region" evidence="8">
    <location>
        <begin position="44"/>
        <end position="82"/>
    </location>
</feature>
<proteinExistence type="inferred from homology"/>
<sequence length="153" mass="17344">MKVIFLKDVPRVGKRYDLKDVNDGYAMNFLLPRGLAEPATPKAIAQLEQRKKTIEIEREVQAELLLKNLEEIKGKVLHLQAKADEKGHLFSGIHPKEIVEAMKSEHHADINEEFIILEKPIKAVGEHEIPIEIPVPLAGKNKKSSFKLVVEKE</sequence>
<dbReference type="AlphaFoldDB" id="A0A1F6UUT8"/>
<evidence type="ECO:0000256" key="7">
    <source>
        <dbReference type="HAMAP-Rule" id="MF_00503"/>
    </source>
</evidence>
<comment type="function">
    <text evidence="7">Binds to the 23S rRNA.</text>
</comment>
<dbReference type="Pfam" id="PF01281">
    <property type="entry name" value="Ribosomal_L9_N"/>
    <property type="match status" value="1"/>
</dbReference>
<evidence type="ECO:0000313" key="12">
    <source>
        <dbReference type="Proteomes" id="UP000177869"/>
    </source>
</evidence>
<evidence type="ECO:0000256" key="8">
    <source>
        <dbReference type="SAM" id="Coils"/>
    </source>
</evidence>
<evidence type="ECO:0000259" key="9">
    <source>
        <dbReference type="Pfam" id="PF01281"/>
    </source>
</evidence>
<dbReference type="InterPro" id="IPR020069">
    <property type="entry name" value="Ribosomal_bL9_C"/>
</dbReference>
<keyword evidence="2 7" id="KW-0699">rRNA-binding</keyword>
<feature type="domain" description="Ribosomal protein L9" evidence="9">
    <location>
        <begin position="1"/>
        <end position="47"/>
    </location>
</feature>
<organism evidence="11 12">
    <name type="scientific">Candidatus Nomurabacteria bacterium RIFCSPHIGHO2_01_FULL_38_19</name>
    <dbReference type="NCBI Taxonomy" id="1801732"/>
    <lineage>
        <taxon>Bacteria</taxon>
        <taxon>Candidatus Nomuraibacteriota</taxon>
    </lineage>
</organism>
<comment type="similarity">
    <text evidence="1 7">Belongs to the bacterial ribosomal protein bL9 family.</text>
</comment>
<keyword evidence="3 7" id="KW-0694">RNA-binding</keyword>
<keyword evidence="4 7" id="KW-0689">Ribosomal protein</keyword>
<evidence type="ECO:0000256" key="6">
    <source>
        <dbReference type="ARBA" id="ARBA00035292"/>
    </source>
</evidence>
<dbReference type="GO" id="GO:0006412">
    <property type="term" value="P:translation"/>
    <property type="evidence" value="ECO:0007669"/>
    <property type="project" value="UniProtKB-UniRule"/>
</dbReference>
<gene>
    <name evidence="7" type="primary">rplI</name>
    <name evidence="11" type="ORF">A2814_01595</name>
</gene>
<dbReference type="InterPro" id="IPR036935">
    <property type="entry name" value="Ribosomal_bL9_N_sf"/>
</dbReference>
<reference evidence="11 12" key="1">
    <citation type="journal article" date="2016" name="Nat. Commun.">
        <title>Thousands of microbial genomes shed light on interconnected biogeochemical processes in an aquifer system.</title>
        <authorList>
            <person name="Anantharaman K."/>
            <person name="Brown C.T."/>
            <person name="Hug L.A."/>
            <person name="Sharon I."/>
            <person name="Castelle C.J."/>
            <person name="Probst A.J."/>
            <person name="Thomas B.C."/>
            <person name="Singh A."/>
            <person name="Wilkins M.J."/>
            <person name="Karaoz U."/>
            <person name="Brodie E.L."/>
            <person name="Williams K.H."/>
            <person name="Hubbard S.S."/>
            <person name="Banfield J.F."/>
        </authorList>
    </citation>
    <scope>NUCLEOTIDE SEQUENCE [LARGE SCALE GENOMIC DNA]</scope>
</reference>
<dbReference type="GO" id="GO:0005840">
    <property type="term" value="C:ribosome"/>
    <property type="evidence" value="ECO:0007669"/>
    <property type="project" value="UniProtKB-KW"/>
</dbReference>
<comment type="caution">
    <text evidence="11">The sequence shown here is derived from an EMBL/GenBank/DDBJ whole genome shotgun (WGS) entry which is preliminary data.</text>
</comment>
<keyword evidence="8" id="KW-0175">Coiled coil</keyword>
<dbReference type="EMBL" id="MFTI01000004">
    <property type="protein sequence ID" value="OGI61157.1"/>
    <property type="molecule type" value="Genomic_DNA"/>
</dbReference>
<dbReference type="NCBIfam" id="TIGR00158">
    <property type="entry name" value="L9"/>
    <property type="match status" value="1"/>
</dbReference>
<name>A0A1F6UUT8_9BACT</name>
<protein>
    <recommendedName>
        <fullName evidence="6 7">Large ribosomal subunit protein bL9</fullName>
    </recommendedName>
</protein>
<dbReference type="STRING" id="1801732.A2814_01595"/>
<evidence type="ECO:0000259" key="10">
    <source>
        <dbReference type="Pfam" id="PF03948"/>
    </source>
</evidence>
<dbReference type="InterPro" id="IPR000244">
    <property type="entry name" value="Ribosomal_bL9"/>
</dbReference>
<evidence type="ECO:0000256" key="3">
    <source>
        <dbReference type="ARBA" id="ARBA00022884"/>
    </source>
</evidence>
<dbReference type="InterPro" id="IPR020594">
    <property type="entry name" value="Ribosomal_bL9_bac/chp"/>
</dbReference>
<dbReference type="Gene3D" id="3.10.430.100">
    <property type="entry name" value="Ribosomal protein L9, C-terminal domain"/>
    <property type="match status" value="1"/>
</dbReference>
<accession>A0A1F6UUT8</accession>
<dbReference type="GO" id="GO:0019843">
    <property type="term" value="F:rRNA binding"/>
    <property type="evidence" value="ECO:0007669"/>
    <property type="project" value="UniProtKB-UniRule"/>
</dbReference>
<evidence type="ECO:0000256" key="1">
    <source>
        <dbReference type="ARBA" id="ARBA00010605"/>
    </source>
</evidence>
<dbReference type="InterPro" id="IPR036791">
    <property type="entry name" value="Ribosomal_bL9_C_sf"/>
</dbReference>
<dbReference type="InterPro" id="IPR020070">
    <property type="entry name" value="Ribosomal_bL9_N"/>
</dbReference>
<evidence type="ECO:0000256" key="2">
    <source>
        <dbReference type="ARBA" id="ARBA00022730"/>
    </source>
</evidence>
<dbReference type="Proteomes" id="UP000177869">
    <property type="component" value="Unassembled WGS sequence"/>
</dbReference>
<evidence type="ECO:0000313" key="11">
    <source>
        <dbReference type="EMBL" id="OGI61157.1"/>
    </source>
</evidence>
<evidence type="ECO:0000256" key="5">
    <source>
        <dbReference type="ARBA" id="ARBA00023274"/>
    </source>
</evidence>
<dbReference type="Pfam" id="PF03948">
    <property type="entry name" value="Ribosomal_L9_C"/>
    <property type="match status" value="1"/>
</dbReference>
<feature type="domain" description="Large ribosomal subunit protein bL9 C-terminal" evidence="10">
    <location>
        <begin position="63"/>
        <end position="133"/>
    </location>
</feature>
<dbReference type="GO" id="GO:1990904">
    <property type="term" value="C:ribonucleoprotein complex"/>
    <property type="evidence" value="ECO:0007669"/>
    <property type="project" value="UniProtKB-KW"/>
</dbReference>
<dbReference type="PANTHER" id="PTHR21368">
    <property type="entry name" value="50S RIBOSOMAL PROTEIN L9"/>
    <property type="match status" value="1"/>
</dbReference>